<dbReference type="GO" id="GO:0000506">
    <property type="term" value="C:glycosylphosphatidylinositol-N-acetylglucosaminyltransferase (GPI-GnT) complex"/>
    <property type="evidence" value="ECO:0007669"/>
    <property type="project" value="TreeGrafter"/>
</dbReference>
<dbReference type="EMBL" id="JALJAT010000001">
    <property type="protein sequence ID" value="KAK4474322.1"/>
    <property type="molecule type" value="Genomic_DNA"/>
</dbReference>
<evidence type="ECO:0000256" key="8">
    <source>
        <dbReference type="SAM" id="Phobius"/>
    </source>
</evidence>
<keyword evidence="7 8" id="KW-0472">Membrane</keyword>
<dbReference type="Proteomes" id="UP001292079">
    <property type="component" value="Unassembled WGS sequence"/>
</dbReference>
<comment type="similarity">
    <text evidence="3">Belongs to the PIGC family.</text>
</comment>
<evidence type="ECO:0000256" key="2">
    <source>
        <dbReference type="ARBA" id="ARBA00004687"/>
    </source>
</evidence>
<evidence type="ECO:0000256" key="3">
    <source>
        <dbReference type="ARBA" id="ARBA00008321"/>
    </source>
</evidence>
<feature type="transmembrane region" description="Helical" evidence="8">
    <location>
        <begin position="205"/>
        <end position="222"/>
    </location>
</feature>
<protein>
    <recommendedName>
        <fullName evidence="11">Phosphatidylinositol N-acetylglucosaminyltransferase subunit C</fullName>
    </recommendedName>
</protein>
<gene>
    <name evidence="9" type="ORF">MN116_000406</name>
</gene>
<accession>A0AAE1ZJ71</accession>
<evidence type="ECO:0000313" key="9">
    <source>
        <dbReference type="EMBL" id="KAK4474322.1"/>
    </source>
</evidence>
<feature type="transmembrane region" description="Helical" evidence="8">
    <location>
        <begin position="150"/>
        <end position="167"/>
    </location>
</feature>
<sequence length="305" mass="34910">MSEYVLPTRKWNNCLYTNRGLPDNYVDSDFLSELKENLFLPRLQARSVIIAAGSIYQQLCCLSLFVVIYFYLLFGWISPQYLNACLLFLITAGYSMFWLMKEVNEREFHKVPSLFSVMPEIKSGVVFFTFCFLLAPISHSLLSSVSTDSIYVMCFFFLVVYWTCFDYRTHWKGHPRKPGSNTISLSSALLASLCLASRLPGPYHTFALLSTVVTLLALWPTLTRRFRNHGGDRAQICLTISSGSVAFLSAWPIVDNKVSFEYKCVFLCVIVISTLCINFVGPCYLLRMQKYKRTIHGPWDEAVVE</sequence>
<dbReference type="PANTHER" id="PTHR12982">
    <property type="entry name" value="PHOSPHATIDYLINOSITOL GLYCAN, CLASS C"/>
    <property type="match status" value="1"/>
</dbReference>
<comment type="subcellular location">
    <subcellularLocation>
        <location evidence="1">Membrane</location>
        <topology evidence="1">Multi-pass membrane protein</topology>
    </subcellularLocation>
</comment>
<feature type="transmembrane region" description="Helical" evidence="8">
    <location>
        <begin position="121"/>
        <end position="138"/>
    </location>
</feature>
<evidence type="ECO:0000256" key="7">
    <source>
        <dbReference type="ARBA" id="ARBA00023136"/>
    </source>
</evidence>
<dbReference type="InterPro" id="IPR009450">
    <property type="entry name" value="Plno_GlcNAc_GPI2"/>
</dbReference>
<evidence type="ECO:0000256" key="4">
    <source>
        <dbReference type="ARBA" id="ARBA00022502"/>
    </source>
</evidence>
<dbReference type="AlphaFoldDB" id="A0AAE1ZJ71"/>
<keyword evidence="10" id="KW-1185">Reference proteome</keyword>
<evidence type="ECO:0000256" key="1">
    <source>
        <dbReference type="ARBA" id="ARBA00004141"/>
    </source>
</evidence>
<evidence type="ECO:0000313" key="10">
    <source>
        <dbReference type="Proteomes" id="UP001292079"/>
    </source>
</evidence>
<keyword evidence="5 8" id="KW-0812">Transmembrane</keyword>
<comment type="caution">
    <text evidence="9">The sequence shown here is derived from an EMBL/GenBank/DDBJ whole genome shotgun (WGS) entry which is preliminary data.</text>
</comment>
<dbReference type="Pfam" id="PF06432">
    <property type="entry name" value="GPI2"/>
    <property type="match status" value="1"/>
</dbReference>
<feature type="transmembrane region" description="Helical" evidence="8">
    <location>
        <begin position="260"/>
        <end position="286"/>
    </location>
</feature>
<name>A0AAE1ZJ71_SCHME</name>
<evidence type="ECO:0000256" key="6">
    <source>
        <dbReference type="ARBA" id="ARBA00022989"/>
    </source>
</evidence>
<reference evidence="9" key="1">
    <citation type="submission" date="2022-04" db="EMBL/GenBank/DDBJ databases">
        <authorList>
            <person name="Xu L."/>
            <person name="Lv Z."/>
        </authorList>
    </citation>
    <scope>NUCLEOTIDE SEQUENCE</scope>
    <source>
        <strain evidence="9">LV_2022a</strain>
    </source>
</reference>
<dbReference type="PIRSF" id="PIRSF016104">
    <property type="entry name" value="GPI2"/>
    <property type="match status" value="1"/>
</dbReference>
<comment type="pathway">
    <text evidence="2">Glycolipid biosynthesis; glycosylphosphatidylinositol-anchor biosynthesis.</text>
</comment>
<keyword evidence="6 8" id="KW-1133">Transmembrane helix</keyword>
<evidence type="ECO:0000256" key="5">
    <source>
        <dbReference type="ARBA" id="ARBA00022692"/>
    </source>
</evidence>
<feature type="transmembrane region" description="Helical" evidence="8">
    <location>
        <begin position="80"/>
        <end position="100"/>
    </location>
</feature>
<keyword evidence="4" id="KW-0337">GPI-anchor biosynthesis</keyword>
<organism evidence="9 10">
    <name type="scientific">Schistosoma mekongi</name>
    <name type="common">Parasitic worm</name>
    <dbReference type="NCBI Taxonomy" id="38744"/>
    <lineage>
        <taxon>Eukaryota</taxon>
        <taxon>Metazoa</taxon>
        <taxon>Spiralia</taxon>
        <taxon>Lophotrochozoa</taxon>
        <taxon>Platyhelminthes</taxon>
        <taxon>Trematoda</taxon>
        <taxon>Digenea</taxon>
        <taxon>Strigeidida</taxon>
        <taxon>Schistosomatoidea</taxon>
        <taxon>Schistosomatidae</taxon>
        <taxon>Schistosoma</taxon>
    </lineage>
</organism>
<reference evidence="9" key="2">
    <citation type="journal article" date="2023" name="Infect Dis Poverty">
        <title>Chromosome-scale genome of the human blood fluke Schistosoma mekongi and its implications for public health.</title>
        <authorList>
            <person name="Zhou M."/>
            <person name="Xu L."/>
            <person name="Xu D."/>
            <person name="Chen W."/>
            <person name="Khan J."/>
            <person name="Hu Y."/>
            <person name="Huang H."/>
            <person name="Wei H."/>
            <person name="Zhang Y."/>
            <person name="Chusongsang P."/>
            <person name="Tanasarnprasert K."/>
            <person name="Hu X."/>
            <person name="Limpanont Y."/>
            <person name="Lv Z."/>
        </authorList>
    </citation>
    <scope>NUCLEOTIDE SEQUENCE</scope>
    <source>
        <strain evidence="9">LV_2022a</strain>
    </source>
</reference>
<evidence type="ECO:0008006" key="11">
    <source>
        <dbReference type="Google" id="ProtNLM"/>
    </source>
</evidence>
<feature type="transmembrane region" description="Helical" evidence="8">
    <location>
        <begin position="234"/>
        <end position="254"/>
    </location>
</feature>
<feature type="transmembrane region" description="Helical" evidence="8">
    <location>
        <begin position="48"/>
        <end position="74"/>
    </location>
</feature>
<proteinExistence type="inferred from homology"/>
<dbReference type="GO" id="GO:0006506">
    <property type="term" value="P:GPI anchor biosynthetic process"/>
    <property type="evidence" value="ECO:0007669"/>
    <property type="project" value="UniProtKB-KW"/>
</dbReference>
<dbReference type="PANTHER" id="PTHR12982:SF0">
    <property type="entry name" value="PHOSPHATIDYLINOSITOL N-ACETYLGLUCOSAMINYLTRANSFERASE SUBUNIT C"/>
    <property type="match status" value="1"/>
</dbReference>